<dbReference type="AlphaFoldDB" id="A0A2C9U071"/>
<dbReference type="EMBL" id="CM004404">
    <property type="protein sequence ID" value="OAY22772.1"/>
    <property type="molecule type" value="Genomic_DNA"/>
</dbReference>
<sequence>MRFFCMWCRLPLNQVNITRSSRVESCAAVSLSLFSPVVLCFCWCTEMNHE</sequence>
<protein>
    <submittedName>
        <fullName evidence="1">Uncharacterized protein</fullName>
    </submittedName>
</protein>
<evidence type="ECO:0000313" key="1">
    <source>
        <dbReference type="EMBL" id="OAY22772.1"/>
    </source>
</evidence>
<reference evidence="1" key="1">
    <citation type="submission" date="2016-02" db="EMBL/GenBank/DDBJ databases">
        <title>WGS assembly of Manihot esculenta.</title>
        <authorList>
            <person name="Bredeson J.V."/>
            <person name="Prochnik S.E."/>
            <person name="Lyons J.B."/>
            <person name="Schmutz J."/>
            <person name="Grimwood J."/>
            <person name="Vrebalov J."/>
            <person name="Bart R.S."/>
            <person name="Amuge T."/>
            <person name="Ferguson M.E."/>
            <person name="Green R."/>
            <person name="Putnam N."/>
            <person name="Stites J."/>
            <person name="Rounsley S."/>
            <person name="Rokhsar D.S."/>
        </authorList>
    </citation>
    <scope>NUCLEOTIDE SEQUENCE [LARGE SCALE GENOMIC DNA]</scope>
    <source>
        <tissue evidence="1">Leaf</tissue>
    </source>
</reference>
<gene>
    <name evidence="1" type="ORF">MANES_18G025200</name>
</gene>
<accession>A0A2C9U071</accession>
<name>A0A2C9U071_MANES</name>
<organism evidence="1">
    <name type="scientific">Manihot esculenta</name>
    <name type="common">Cassava</name>
    <name type="synonym">Jatropha manihot</name>
    <dbReference type="NCBI Taxonomy" id="3983"/>
    <lineage>
        <taxon>Eukaryota</taxon>
        <taxon>Viridiplantae</taxon>
        <taxon>Streptophyta</taxon>
        <taxon>Embryophyta</taxon>
        <taxon>Tracheophyta</taxon>
        <taxon>Spermatophyta</taxon>
        <taxon>Magnoliopsida</taxon>
        <taxon>eudicotyledons</taxon>
        <taxon>Gunneridae</taxon>
        <taxon>Pentapetalae</taxon>
        <taxon>rosids</taxon>
        <taxon>fabids</taxon>
        <taxon>Malpighiales</taxon>
        <taxon>Euphorbiaceae</taxon>
        <taxon>Crotonoideae</taxon>
        <taxon>Manihoteae</taxon>
        <taxon>Manihot</taxon>
    </lineage>
</organism>
<proteinExistence type="predicted"/>